<protein>
    <submittedName>
        <fullName evidence="6">Class I SAM-dependent methyltransferase</fullName>
    </submittedName>
</protein>
<organism evidence="6 7">
    <name type="scientific">Clostridium aromativorans</name>
    <dbReference type="NCBI Taxonomy" id="2836848"/>
    <lineage>
        <taxon>Bacteria</taxon>
        <taxon>Bacillati</taxon>
        <taxon>Bacillota</taxon>
        <taxon>Clostridia</taxon>
        <taxon>Eubacteriales</taxon>
        <taxon>Clostridiaceae</taxon>
        <taxon>Clostridium</taxon>
    </lineage>
</organism>
<keyword evidence="7" id="KW-1185">Reference proteome</keyword>
<evidence type="ECO:0000256" key="4">
    <source>
        <dbReference type="ARBA" id="ARBA00025707"/>
    </source>
</evidence>
<name>A0ABS8N6Y4_9CLOT</name>
<dbReference type="InterPro" id="IPR013216">
    <property type="entry name" value="Methyltransf_11"/>
</dbReference>
<accession>A0ABS8N6Y4</accession>
<comment type="pathway">
    <text evidence="1">Lipid metabolism.</text>
</comment>
<dbReference type="InterPro" id="IPR029063">
    <property type="entry name" value="SAM-dependent_MTases_sf"/>
</dbReference>
<dbReference type="Pfam" id="PF08241">
    <property type="entry name" value="Methyltransf_11"/>
    <property type="match status" value="1"/>
</dbReference>
<dbReference type="Gene3D" id="3.40.50.150">
    <property type="entry name" value="Vaccinia Virus protein VP39"/>
    <property type="match status" value="1"/>
</dbReference>
<proteinExistence type="predicted"/>
<evidence type="ECO:0000256" key="2">
    <source>
        <dbReference type="ARBA" id="ARBA00022603"/>
    </source>
</evidence>
<evidence type="ECO:0000256" key="1">
    <source>
        <dbReference type="ARBA" id="ARBA00005189"/>
    </source>
</evidence>
<keyword evidence="2 6" id="KW-0489">Methyltransferase</keyword>
<evidence type="ECO:0000313" key="7">
    <source>
        <dbReference type="Proteomes" id="UP001165422"/>
    </source>
</evidence>
<dbReference type="PANTHER" id="PTHR44307">
    <property type="entry name" value="PHOSPHOETHANOLAMINE METHYLTRANSFERASE"/>
    <property type="match status" value="1"/>
</dbReference>
<evidence type="ECO:0000259" key="5">
    <source>
        <dbReference type="Pfam" id="PF08241"/>
    </source>
</evidence>
<evidence type="ECO:0000313" key="6">
    <source>
        <dbReference type="EMBL" id="MCC9295552.1"/>
    </source>
</evidence>
<dbReference type="NCBIfam" id="NF045667">
    <property type="entry name" value="MTase_DVU1556"/>
    <property type="match status" value="1"/>
</dbReference>
<evidence type="ECO:0000256" key="3">
    <source>
        <dbReference type="ARBA" id="ARBA00022679"/>
    </source>
</evidence>
<sequence length="240" mass="27062">MRCCNVYESEHMMNIMGETLRPGGFELTDRAVKFCKFSGRDVLLDIGCGMGSTVNHLFEKYNIKAVGLDPSEKLIKIGKSKYRNMELVCGRGEKIPFEDSSFNGAFAECTLSLMGDLNVAIKEASRVVERDGWLVINDVYAKKPEFLKEMCKFSINSCMRGLHDLKLLQESLVENGFKIIHLEDCSDMLKTLMVNIVFSYGSMSVFWNKTAKCSIDGCEFGEAIRKCRPGYFMLVAKKGE</sequence>
<dbReference type="CDD" id="cd02440">
    <property type="entry name" value="AdoMet_MTases"/>
    <property type="match status" value="1"/>
</dbReference>
<dbReference type="PANTHER" id="PTHR44307:SF2">
    <property type="entry name" value="PHOSPHOETHANOLAMINE METHYLTRANSFERASE ISOFORM X1"/>
    <property type="match status" value="1"/>
</dbReference>
<reference evidence="6" key="1">
    <citation type="submission" date="2021-11" db="EMBL/GenBank/DDBJ databases">
        <authorList>
            <person name="Qingchun L."/>
            <person name="Dong Z."/>
            <person name="Zongwei Q."/>
            <person name="Jia Z."/>
            <person name="Duotao L."/>
        </authorList>
    </citation>
    <scope>NUCLEOTIDE SEQUENCE</scope>
    <source>
        <strain evidence="6">WLY-B-L2</strain>
    </source>
</reference>
<comment type="pathway">
    <text evidence="4">Phospholipid metabolism.</text>
</comment>
<comment type="caution">
    <text evidence="6">The sequence shown here is derived from an EMBL/GenBank/DDBJ whole genome shotgun (WGS) entry which is preliminary data.</text>
</comment>
<dbReference type="GO" id="GO:0032259">
    <property type="term" value="P:methylation"/>
    <property type="evidence" value="ECO:0007669"/>
    <property type="project" value="UniProtKB-KW"/>
</dbReference>
<dbReference type="EMBL" id="JAJJPB010000015">
    <property type="protein sequence ID" value="MCC9295552.1"/>
    <property type="molecule type" value="Genomic_DNA"/>
</dbReference>
<feature type="domain" description="Methyltransferase type 11" evidence="5">
    <location>
        <begin position="44"/>
        <end position="136"/>
    </location>
</feature>
<dbReference type="Proteomes" id="UP001165422">
    <property type="component" value="Unassembled WGS sequence"/>
</dbReference>
<dbReference type="GO" id="GO:0008168">
    <property type="term" value="F:methyltransferase activity"/>
    <property type="evidence" value="ECO:0007669"/>
    <property type="project" value="UniProtKB-KW"/>
</dbReference>
<dbReference type="SUPFAM" id="SSF53335">
    <property type="entry name" value="S-adenosyl-L-methionine-dependent methyltransferases"/>
    <property type="match status" value="1"/>
</dbReference>
<dbReference type="RefSeq" id="WP_229981591.1">
    <property type="nucleotide sequence ID" value="NZ_JAJJPB010000015.1"/>
</dbReference>
<gene>
    <name evidence="6" type="ORF">LN736_11855</name>
</gene>
<keyword evidence="3" id="KW-0808">Transferase</keyword>